<evidence type="ECO:0000256" key="23">
    <source>
        <dbReference type="ARBA" id="ARBA00047952"/>
    </source>
</evidence>
<dbReference type="AlphaFoldDB" id="A0A6P5JTP2"/>
<feature type="transmembrane region" description="Helical" evidence="24">
    <location>
        <begin position="34"/>
        <end position="52"/>
    </location>
</feature>
<evidence type="ECO:0000256" key="10">
    <source>
        <dbReference type="ARBA" id="ARBA00022692"/>
    </source>
</evidence>
<dbReference type="InParanoid" id="A0A6P5JTP2"/>
<dbReference type="CDD" id="cd09631">
    <property type="entry name" value="DOMON_DOH"/>
    <property type="match status" value="1"/>
</dbReference>
<dbReference type="GeneID" id="110205374"/>
<comment type="subunit">
    <text evidence="6">Homotetramer; composed of two disulfide-linked dimers.</text>
</comment>
<dbReference type="FunCoup" id="A0A6P5JTP2">
    <property type="interactions" value="147"/>
</dbReference>
<evidence type="ECO:0000256" key="22">
    <source>
        <dbReference type="ARBA" id="ARBA00037327"/>
    </source>
</evidence>
<dbReference type="GO" id="GO:0042310">
    <property type="term" value="P:vasoconstriction"/>
    <property type="evidence" value="ECO:0007669"/>
    <property type="project" value="Ensembl"/>
</dbReference>
<evidence type="ECO:0000256" key="14">
    <source>
        <dbReference type="ARBA" id="ARBA00022989"/>
    </source>
</evidence>
<dbReference type="PROSITE" id="PS00085">
    <property type="entry name" value="CU2_MONOOXYGENASE_2"/>
    <property type="match status" value="1"/>
</dbReference>
<dbReference type="GO" id="GO:1905562">
    <property type="term" value="P:regulation of vascular endothelial cell proliferation"/>
    <property type="evidence" value="ECO:0007669"/>
    <property type="project" value="Ensembl"/>
</dbReference>
<comment type="cofactor">
    <cofactor evidence="1">
        <name>Cu(2+)</name>
        <dbReference type="ChEBI" id="CHEBI:29036"/>
    </cofactor>
</comment>
<evidence type="ECO:0000256" key="4">
    <source>
        <dbReference type="ARBA" id="ARBA00005223"/>
    </source>
</evidence>
<dbReference type="Gene3D" id="2.60.120.310">
    <property type="entry name" value="Copper type II, ascorbate-dependent monooxygenase, N-terminal domain"/>
    <property type="match status" value="1"/>
</dbReference>
<dbReference type="GO" id="GO:0048265">
    <property type="term" value="P:response to pain"/>
    <property type="evidence" value="ECO:0007669"/>
    <property type="project" value="Ensembl"/>
</dbReference>
<evidence type="ECO:0000256" key="5">
    <source>
        <dbReference type="ARBA" id="ARBA00010676"/>
    </source>
</evidence>
<dbReference type="InterPro" id="IPR005018">
    <property type="entry name" value="DOMON_domain"/>
</dbReference>
<dbReference type="GO" id="GO:0005615">
    <property type="term" value="C:extracellular space"/>
    <property type="evidence" value="ECO:0007669"/>
    <property type="project" value="Ensembl"/>
</dbReference>
<dbReference type="GO" id="GO:0045907">
    <property type="term" value="P:positive regulation of vasoconstriction"/>
    <property type="evidence" value="ECO:0007669"/>
    <property type="project" value="Ensembl"/>
</dbReference>
<dbReference type="GO" id="GO:0007613">
    <property type="term" value="P:memory"/>
    <property type="evidence" value="ECO:0007669"/>
    <property type="project" value="Ensembl"/>
</dbReference>
<evidence type="ECO:0000256" key="13">
    <source>
        <dbReference type="ARBA" id="ARBA00022968"/>
    </source>
</evidence>
<organism evidence="26 27">
    <name type="scientific">Phascolarctos cinereus</name>
    <name type="common">Koala</name>
    <dbReference type="NCBI Taxonomy" id="38626"/>
    <lineage>
        <taxon>Eukaryota</taxon>
        <taxon>Metazoa</taxon>
        <taxon>Chordata</taxon>
        <taxon>Craniata</taxon>
        <taxon>Vertebrata</taxon>
        <taxon>Euteleostomi</taxon>
        <taxon>Mammalia</taxon>
        <taxon>Metatheria</taxon>
        <taxon>Diprotodontia</taxon>
        <taxon>Phascolarctidae</taxon>
        <taxon>Phascolarctos</taxon>
    </lineage>
</organism>
<dbReference type="PROSITE" id="PS50836">
    <property type="entry name" value="DOMON"/>
    <property type="match status" value="1"/>
</dbReference>
<dbReference type="Pfam" id="PF03712">
    <property type="entry name" value="Cu2_monoox_C"/>
    <property type="match status" value="1"/>
</dbReference>
<evidence type="ECO:0000256" key="15">
    <source>
        <dbReference type="ARBA" id="ARBA00023002"/>
    </source>
</evidence>
<evidence type="ECO:0000256" key="24">
    <source>
        <dbReference type="SAM" id="Phobius"/>
    </source>
</evidence>
<dbReference type="InterPro" id="IPR028460">
    <property type="entry name" value="Tbh/DBH"/>
</dbReference>
<dbReference type="GO" id="GO:0001974">
    <property type="term" value="P:blood vessel remodeling"/>
    <property type="evidence" value="ECO:0007669"/>
    <property type="project" value="Ensembl"/>
</dbReference>
<evidence type="ECO:0000256" key="19">
    <source>
        <dbReference type="ARBA" id="ARBA00023157"/>
    </source>
</evidence>
<dbReference type="GO" id="GO:0008542">
    <property type="term" value="P:visual learning"/>
    <property type="evidence" value="ECO:0007669"/>
    <property type="project" value="Ensembl"/>
</dbReference>
<dbReference type="GO" id="GO:1904705">
    <property type="term" value="P:regulation of vascular associated smooth muscle cell proliferation"/>
    <property type="evidence" value="ECO:0007669"/>
    <property type="project" value="Ensembl"/>
</dbReference>
<accession>A0A6P5JTP2</accession>
<evidence type="ECO:0000256" key="12">
    <source>
        <dbReference type="ARBA" id="ARBA00022896"/>
    </source>
</evidence>
<sequence length="632" mass="71619">MTTESQSLCTRVMQAPGSHHRRAWCPSLKLREVASMYCTMVALFFIILVAALQGTTPRENHFPFKVPLDPKGILELSWNVSYTEEVIYFQLLVKKLKYGVIFGMSDRGEFDNADLVVLWSDGENSYFGDAWSDAKERIHLDSQQDYQLLKAQKTSGGLFLLFKRPFSTCDPRDYLIEDGTTHLVYGFLDEPSPSLEAINTSAIQKGLQRVQLLKPNISIPEMPLDLNTMEIRAPDVIIPNQETTYWCYIAELPDHFSRHHIVMYEPIITKGNEALVHHMEVFQCAAEFETFPHFNGPCDSKMKPERLNYCRHVLAAWALGAKAFYYPEEAGLAFGGPGSSKYLRLEVHYHNPLEMKGRHDSSGIRLYYTATLRPFDAGIMELGLVYTPVMAIPPKETNFILTGYCTDKCTQLALPQSGIHIFASQLHTHLTGRKVITVIAREGSVTEIVNRDDHYSPHFQEIRMLKKVVSVFPGDVLITSCTYNTESRKLATVGGFSITEEMCVNYIHYYPQTQLELCKSAVDPGYLQKYFHFVNRFNNEDICTCPKSTVQEQFASIPWNSFNRDVLKSLYDFAPISMHCNKSSAVRFPGEWERQPLPEIKIGLEEVTPRCQASSGLPPASPALVNIDGKKG</sequence>
<evidence type="ECO:0000313" key="27">
    <source>
        <dbReference type="RefSeq" id="XP_020837607.1"/>
    </source>
</evidence>
<reference evidence="27" key="1">
    <citation type="submission" date="2025-08" db="UniProtKB">
        <authorList>
            <consortium name="RefSeq"/>
        </authorList>
    </citation>
    <scope>IDENTIFICATION</scope>
    <source>
        <tissue evidence="27">Spleen</tissue>
    </source>
</reference>
<dbReference type="InterPro" id="IPR000945">
    <property type="entry name" value="DBH-like"/>
</dbReference>
<evidence type="ECO:0000256" key="1">
    <source>
        <dbReference type="ARBA" id="ARBA00001973"/>
    </source>
</evidence>
<dbReference type="EC" id="1.14.17.1" evidence="7"/>
<dbReference type="InterPro" id="IPR020611">
    <property type="entry name" value="Cu2_ascorb_mOase_CS-1"/>
</dbReference>
<keyword evidence="15" id="KW-0560">Oxidoreductase</keyword>
<comment type="catalytic activity">
    <reaction evidence="23">
        <text>dopamine + 2 L-ascorbate + O2 = (R)-noradrenaline + 2 monodehydro-L-ascorbate radical + H2O</text>
        <dbReference type="Rhea" id="RHEA:19117"/>
        <dbReference type="ChEBI" id="CHEBI:15377"/>
        <dbReference type="ChEBI" id="CHEBI:15379"/>
        <dbReference type="ChEBI" id="CHEBI:38290"/>
        <dbReference type="ChEBI" id="CHEBI:59513"/>
        <dbReference type="ChEBI" id="CHEBI:59905"/>
        <dbReference type="ChEBI" id="CHEBI:72587"/>
        <dbReference type="EC" id="1.14.17.1"/>
    </reaction>
    <physiologicalReaction direction="left-to-right" evidence="23">
        <dbReference type="Rhea" id="RHEA:19118"/>
    </physiologicalReaction>
</comment>
<evidence type="ECO:0000256" key="2">
    <source>
        <dbReference type="ARBA" id="ARBA00004351"/>
    </source>
</evidence>
<keyword evidence="12" id="KW-0847">Vitamin C</keyword>
<dbReference type="GO" id="GO:0007626">
    <property type="term" value="P:locomotory behavior"/>
    <property type="evidence" value="ECO:0007669"/>
    <property type="project" value="Ensembl"/>
</dbReference>
<dbReference type="GO" id="GO:0001975">
    <property type="term" value="P:response to amphetamine"/>
    <property type="evidence" value="ECO:0007669"/>
    <property type="project" value="Ensembl"/>
</dbReference>
<comment type="function">
    <text evidence="22">Catalyzes the hydroxylation of dopamine to noradrenaline (also known as norepinephrine), and is thus vital for regulation of these neurotransmitters.</text>
</comment>
<keyword evidence="13" id="KW-0735">Signal-anchor</keyword>
<keyword evidence="19" id="KW-1015">Disulfide bond</keyword>
<dbReference type="GO" id="GO:0042593">
    <property type="term" value="P:glucose homeostasis"/>
    <property type="evidence" value="ECO:0007669"/>
    <property type="project" value="Ensembl"/>
</dbReference>
<keyword evidence="20" id="KW-0325">Glycoprotein</keyword>
<comment type="pathway">
    <text evidence="4">Catecholamine biosynthesis; (R)-noradrenaline biosynthesis; (R)-noradrenaline from dopamine: step 1/1.</text>
</comment>
<keyword evidence="14 24" id="KW-1133">Transmembrane helix</keyword>
<dbReference type="GO" id="GO:2001236">
    <property type="term" value="P:regulation of extrinsic apoptotic signaling pathway"/>
    <property type="evidence" value="ECO:0007669"/>
    <property type="project" value="Ensembl"/>
</dbReference>
<dbReference type="InterPro" id="IPR024548">
    <property type="entry name" value="Cu2_monoox_C"/>
</dbReference>
<dbReference type="CTD" id="1621"/>
<dbReference type="Pfam" id="PF01082">
    <property type="entry name" value="Cu2_monooxygen"/>
    <property type="match status" value="1"/>
</dbReference>
<dbReference type="InterPro" id="IPR014784">
    <property type="entry name" value="Cu2_ascorb_mOase-like_C"/>
</dbReference>
<dbReference type="UniPathway" id="UPA00748">
    <property type="reaction ID" value="UER00735"/>
</dbReference>
<dbReference type="GO" id="GO:0120162">
    <property type="term" value="P:positive regulation of cold-induced thermogenesis"/>
    <property type="evidence" value="ECO:0007669"/>
    <property type="project" value="Ensembl"/>
</dbReference>
<dbReference type="GO" id="GO:0042309">
    <property type="term" value="P:homoiothermy"/>
    <property type="evidence" value="ECO:0007669"/>
    <property type="project" value="Ensembl"/>
</dbReference>
<evidence type="ECO:0000256" key="7">
    <source>
        <dbReference type="ARBA" id="ARBA00012686"/>
    </source>
</evidence>
<keyword evidence="17" id="KW-0503">Monooxygenase</keyword>
<dbReference type="PANTHER" id="PTHR10157:SF29">
    <property type="entry name" value="DOPAMINE BETA-HYDROXYLASE"/>
    <property type="match status" value="1"/>
</dbReference>
<dbReference type="RefSeq" id="XP_020837607.1">
    <property type="nucleotide sequence ID" value="XM_020981948.1"/>
</dbReference>
<evidence type="ECO:0000256" key="16">
    <source>
        <dbReference type="ARBA" id="ARBA00023008"/>
    </source>
</evidence>
<dbReference type="InterPro" id="IPR008977">
    <property type="entry name" value="PHM/PNGase_F_dom_sf"/>
</dbReference>
<evidence type="ECO:0000256" key="20">
    <source>
        <dbReference type="ARBA" id="ARBA00023180"/>
    </source>
</evidence>
<dbReference type="GO" id="GO:0042596">
    <property type="term" value="P:fear response"/>
    <property type="evidence" value="ECO:0007669"/>
    <property type="project" value="Ensembl"/>
</dbReference>
<dbReference type="GO" id="GO:0042584">
    <property type="term" value="C:chromaffin granule membrane"/>
    <property type="evidence" value="ECO:0007669"/>
    <property type="project" value="UniProtKB-SubCell"/>
</dbReference>
<gene>
    <name evidence="27" type="primary">DBH</name>
</gene>
<comment type="subcellular location">
    <subcellularLocation>
        <location evidence="3">Cytoplasmic vesicle</location>
        <location evidence="3">Secretory vesicle</location>
        <location evidence="3">Chromaffin granule lumen</location>
    </subcellularLocation>
    <subcellularLocation>
        <location evidence="2">Cytoplasmic vesicle</location>
        <location evidence="2">Secretory vesicle</location>
        <location evidence="2">Chromaffin granule membrane</location>
        <topology evidence="2">Single-pass type II membrane protein</topology>
    </subcellularLocation>
</comment>
<dbReference type="GO" id="GO:0005507">
    <property type="term" value="F:copper ion binding"/>
    <property type="evidence" value="ECO:0007669"/>
    <property type="project" value="Ensembl"/>
</dbReference>
<dbReference type="GO" id="GO:0042420">
    <property type="term" value="P:dopamine catabolic process"/>
    <property type="evidence" value="ECO:0007669"/>
    <property type="project" value="Ensembl"/>
</dbReference>
<evidence type="ECO:0000259" key="25">
    <source>
        <dbReference type="PROSITE" id="PS50836"/>
    </source>
</evidence>
<dbReference type="GO" id="GO:0005783">
    <property type="term" value="C:endoplasmic reticulum"/>
    <property type="evidence" value="ECO:0007669"/>
    <property type="project" value="Ensembl"/>
</dbReference>
<keyword evidence="9" id="KW-0127">Catecholamine biosynthesis</keyword>
<evidence type="ECO:0000256" key="8">
    <source>
        <dbReference type="ARBA" id="ARBA00020179"/>
    </source>
</evidence>
<dbReference type="GO" id="GO:0042421">
    <property type="term" value="P:norepinephrine biosynthetic process"/>
    <property type="evidence" value="ECO:0007669"/>
    <property type="project" value="UniProtKB-UniPathway"/>
</dbReference>
<dbReference type="Gene3D" id="2.60.120.230">
    <property type="match status" value="1"/>
</dbReference>
<dbReference type="Pfam" id="PF03351">
    <property type="entry name" value="DOMON"/>
    <property type="match status" value="1"/>
</dbReference>
<dbReference type="GO" id="GO:0034466">
    <property type="term" value="C:chromaffin granule lumen"/>
    <property type="evidence" value="ECO:0007669"/>
    <property type="project" value="UniProtKB-SubCell"/>
</dbReference>
<evidence type="ECO:0000256" key="6">
    <source>
        <dbReference type="ARBA" id="ARBA00011406"/>
    </source>
</evidence>
<comment type="similarity">
    <text evidence="5">Belongs to the copper type II ascorbate-dependent monooxygenase family.</text>
</comment>
<dbReference type="GO" id="GO:0006589">
    <property type="term" value="P:octopamine biosynthetic process"/>
    <property type="evidence" value="ECO:0007669"/>
    <property type="project" value="TreeGrafter"/>
</dbReference>
<dbReference type="InterPro" id="IPR000323">
    <property type="entry name" value="Cu2_ascorb_mOase_N"/>
</dbReference>
<dbReference type="GO" id="GO:0050900">
    <property type="term" value="P:leukocyte migration"/>
    <property type="evidence" value="ECO:0007669"/>
    <property type="project" value="Ensembl"/>
</dbReference>
<dbReference type="FunFam" id="2.60.120.310:FF:000003">
    <property type="entry name" value="Dopamine beta-hydroxylase"/>
    <property type="match status" value="1"/>
</dbReference>
<dbReference type="SMART" id="SM00664">
    <property type="entry name" value="DoH"/>
    <property type="match status" value="1"/>
</dbReference>
<keyword evidence="21" id="KW-0968">Cytoplasmic vesicle</keyword>
<dbReference type="KEGG" id="pcw:110205374"/>
<dbReference type="SUPFAM" id="SSF49742">
    <property type="entry name" value="PHM/PNGase F"/>
    <property type="match status" value="2"/>
</dbReference>
<dbReference type="InterPro" id="IPR045266">
    <property type="entry name" value="DOH_DOMON"/>
</dbReference>
<dbReference type="GO" id="GO:0042711">
    <property type="term" value="P:maternal behavior"/>
    <property type="evidence" value="ECO:0007669"/>
    <property type="project" value="Ensembl"/>
</dbReference>
<dbReference type="GO" id="GO:0034451">
    <property type="term" value="C:centriolar satellite"/>
    <property type="evidence" value="ECO:0007669"/>
    <property type="project" value="Ensembl"/>
</dbReference>
<name>A0A6P5JTP2_PHACI</name>
<evidence type="ECO:0000256" key="18">
    <source>
        <dbReference type="ARBA" id="ARBA00023136"/>
    </source>
</evidence>
<evidence type="ECO:0000256" key="17">
    <source>
        <dbReference type="ARBA" id="ARBA00023033"/>
    </source>
</evidence>
<dbReference type="GO" id="GO:0048149">
    <property type="term" value="P:behavioral response to ethanol"/>
    <property type="evidence" value="ECO:0007669"/>
    <property type="project" value="Ensembl"/>
</dbReference>
<dbReference type="GO" id="GO:0004500">
    <property type="term" value="F:dopamine beta-monooxygenase activity"/>
    <property type="evidence" value="ECO:0007669"/>
    <property type="project" value="UniProtKB-EC"/>
</dbReference>
<dbReference type="PANTHER" id="PTHR10157">
    <property type="entry name" value="DOPAMINE BETA HYDROXYLASE RELATED"/>
    <property type="match status" value="1"/>
</dbReference>
<dbReference type="GO" id="GO:0031418">
    <property type="term" value="F:L-ascorbic acid binding"/>
    <property type="evidence" value="ECO:0007669"/>
    <property type="project" value="UniProtKB-KW"/>
</dbReference>
<evidence type="ECO:0000256" key="21">
    <source>
        <dbReference type="ARBA" id="ARBA00023329"/>
    </source>
</evidence>
<dbReference type="PROSITE" id="PS00084">
    <property type="entry name" value="CU2_MONOOXYGENASE_1"/>
    <property type="match status" value="1"/>
</dbReference>
<protein>
    <recommendedName>
        <fullName evidence="8">Dopamine beta-hydroxylase</fullName>
        <ecNumber evidence="7">1.14.17.1</ecNumber>
    </recommendedName>
</protein>
<evidence type="ECO:0000256" key="9">
    <source>
        <dbReference type="ARBA" id="ARBA00022584"/>
    </source>
</evidence>
<keyword evidence="10 24" id="KW-0812">Transmembrane</keyword>
<keyword evidence="18 24" id="KW-0472">Membrane</keyword>
<keyword evidence="11" id="KW-0479">Metal-binding</keyword>
<evidence type="ECO:0000313" key="26">
    <source>
        <dbReference type="Proteomes" id="UP000515140"/>
    </source>
</evidence>
<evidence type="ECO:0000256" key="3">
    <source>
        <dbReference type="ARBA" id="ARBA00004553"/>
    </source>
</evidence>
<dbReference type="FunFam" id="2.60.120.230:FF:000001">
    <property type="entry name" value="Monooxygenase, DBH-like 1"/>
    <property type="match status" value="1"/>
</dbReference>
<dbReference type="InterPro" id="IPR036939">
    <property type="entry name" value="Cu2_ascorb_mOase_N_sf"/>
</dbReference>
<evidence type="ECO:0000256" key="11">
    <source>
        <dbReference type="ARBA" id="ARBA00022723"/>
    </source>
</evidence>
<dbReference type="GO" id="GO:0002443">
    <property type="term" value="P:leukocyte mediated immunity"/>
    <property type="evidence" value="ECO:0007669"/>
    <property type="project" value="Ensembl"/>
</dbReference>
<keyword evidence="26" id="KW-1185">Reference proteome</keyword>
<keyword evidence="16" id="KW-0186">Copper</keyword>
<dbReference type="PRINTS" id="PR00767">
    <property type="entry name" value="DBMONOXGNASE"/>
</dbReference>
<feature type="domain" description="DOMON" evidence="25">
    <location>
        <begin position="72"/>
        <end position="188"/>
    </location>
</feature>
<proteinExistence type="inferred from homology"/>
<dbReference type="Proteomes" id="UP000515140">
    <property type="component" value="Unplaced"/>
</dbReference>
<dbReference type="InterPro" id="IPR014783">
    <property type="entry name" value="Cu2_ascorb_mOase_CS-2"/>
</dbReference>